<proteinExistence type="predicted"/>
<reference evidence="6 7" key="1">
    <citation type="submission" date="2013-08" db="EMBL/GenBank/DDBJ databases">
        <authorList>
            <person name="Weinstock G."/>
            <person name="Sodergren E."/>
            <person name="Wylie T."/>
            <person name="Fulton L."/>
            <person name="Fulton R."/>
            <person name="Fronick C."/>
            <person name="O'Laughlin M."/>
            <person name="Godfrey J."/>
            <person name="Miner T."/>
            <person name="Herter B."/>
            <person name="Appelbaum E."/>
            <person name="Cordes M."/>
            <person name="Lek S."/>
            <person name="Wollam A."/>
            <person name="Pepin K.H."/>
            <person name="Palsikar V.B."/>
            <person name="Mitreva M."/>
            <person name="Wilson R.K."/>
        </authorList>
    </citation>
    <scope>NUCLEOTIDE SEQUENCE [LARGE SCALE GENOMIC DNA]</scope>
    <source>
        <strain evidence="6 7">ATCC 700332</strain>
    </source>
</reference>
<keyword evidence="2" id="KW-0479">Metal-binding</keyword>
<comment type="caution">
    <text evidence="6">The sequence shown here is derived from an EMBL/GenBank/DDBJ whole genome shotgun (WGS) entry which is preliminary data.</text>
</comment>
<accession>A0ABN0NYL4</accession>
<sequence length="199" mass="22054">MMKIYFHLNIEGFSNAYLILNPETKKALIVDPGKITTKMIDQIEQDKYDLSAVFITHNHKSHIMGLHTLKKIYRPKIYAADYKVCENDSFVLQGDGSVTEAGLQIDYISVPGHTPDSMVYKIGLCLFTGDVLLAGQAGYTNSTYSKHTLITNIQSKILSQQENTVIMPGHGPPSTVASEKRFNLDFANAHKPGPSAITH</sequence>
<comment type="cofactor">
    <cofactor evidence="1">
        <name>Zn(2+)</name>
        <dbReference type="ChEBI" id="CHEBI:29105"/>
    </cofactor>
</comment>
<keyword evidence="7" id="KW-1185">Reference proteome</keyword>
<protein>
    <submittedName>
        <fullName evidence="6">Metallo-beta-lactamase domain protein</fullName>
    </submittedName>
</protein>
<evidence type="ECO:0000256" key="4">
    <source>
        <dbReference type="ARBA" id="ARBA00022833"/>
    </source>
</evidence>
<gene>
    <name evidence="6" type="ORF">HMPREF9193_01255</name>
</gene>
<organism evidence="6 7">
    <name type="scientific">Treponema lecithinolyticum ATCC 700332</name>
    <dbReference type="NCBI Taxonomy" id="1321815"/>
    <lineage>
        <taxon>Bacteria</taxon>
        <taxon>Pseudomonadati</taxon>
        <taxon>Spirochaetota</taxon>
        <taxon>Spirochaetia</taxon>
        <taxon>Spirochaetales</taxon>
        <taxon>Treponemataceae</taxon>
        <taxon>Treponema</taxon>
    </lineage>
</organism>
<dbReference type="SMART" id="SM00849">
    <property type="entry name" value="Lactamase_B"/>
    <property type="match status" value="1"/>
</dbReference>
<dbReference type="SUPFAM" id="SSF56281">
    <property type="entry name" value="Metallo-hydrolase/oxidoreductase"/>
    <property type="match status" value="1"/>
</dbReference>
<dbReference type="PANTHER" id="PTHR46233:SF3">
    <property type="entry name" value="HYDROXYACYLGLUTATHIONE HYDROLASE GLOC"/>
    <property type="match status" value="1"/>
</dbReference>
<evidence type="ECO:0000313" key="7">
    <source>
        <dbReference type="Proteomes" id="UP000016649"/>
    </source>
</evidence>
<dbReference type="PANTHER" id="PTHR46233">
    <property type="entry name" value="HYDROXYACYLGLUTATHIONE HYDROLASE GLOC"/>
    <property type="match status" value="1"/>
</dbReference>
<dbReference type="Gene3D" id="3.60.15.10">
    <property type="entry name" value="Ribonuclease Z/Hydroxyacylglutathione hydrolase-like"/>
    <property type="match status" value="1"/>
</dbReference>
<dbReference type="Pfam" id="PF00753">
    <property type="entry name" value="Lactamase_B"/>
    <property type="match status" value="1"/>
</dbReference>
<dbReference type="InterPro" id="IPR051453">
    <property type="entry name" value="MBL_Glyoxalase_II"/>
</dbReference>
<evidence type="ECO:0000256" key="3">
    <source>
        <dbReference type="ARBA" id="ARBA00022801"/>
    </source>
</evidence>
<feature type="domain" description="Metallo-beta-lactamase" evidence="5">
    <location>
        <begin position="13"/>
        <end position="170"/>
    </location>
</feature>
<evidence type="ECO:0000259" key="5">
    <source>
        <dbReference type="SMART" id="SM00849"/>
    </source>
</evidence>
<evidence type="ECO:0000256" key="1">
    <source>
        <dbReference type="ARBA" id="ARBA00001947"/>
    </source>
</evidence>
<keyword evidence="3" id="KW-0378">Hydrolase</keyword>
<dbReference type="Proteomes" id="UP000016649">
    <property type="component" value="Unassembled WGS sequence"/>
</dbReference>
<keyword evidence="4" id="KW-0862">Zinc</keyword>
<evidence type="ECO:0000313" key="6">
    <source>
        <dbReference type="EMBL" id="ERJ93033.1"/>
    </source>
</evidence>
<dbReference type="EMBL" id="AWVH01000031">
    <property type="protein sequence ID" value="ERJ93033.1"/>
    <property type="molecule type" value="Genomic_DNA"/>
</dbReference>
<name>A0ABN0NYL4_TRELE</name>
<dbReference type="RefSeq" id="WP_021687464.1">
    <property type="nucleotide sequence ID" value="NZ_KI260567.1"/>
</dbReference>
<evidence type="ECO:0000256" key="2">
    <source>
        <dbReference type="ARBA" id="ARBA00022723"/>
    </source>
</evidence>
<dbReference type="InterPro" id="IPR036866">
    <property type="entry name" value="RibonucZ/Hydroxyglut_hydro"/>
</dbReference>
<dbReference type="CDD" id="cd06262">
    <property type="entry name" value="metallo-hydrolase-like_MBL-fold"/>
    <property type="match status" value="1"/>
</dbReference>
<dbReference type="InterPro" id="IPR001279">
    <property type="entry name" value="Metallo-B-lactamas"/>
</dbReference>